<organism evidence="8 9">
    <name type="scientific">Mycena belliarum</name>
    <dbReference type="NCBI Taxonomy" id="1033014"/>
    <lineage>
        <taxon>Eukaryota</taxon>
        <taxon>Fungi</taxon>
        <taxon>Dikarya</taxon>
        <taxon>Basidiomycota</taxon>
        <taxon>Agaricomycotina</taxon>
        <taxon>Agaricomycetes</taxon>
        <taxon>Agaricomycetidae</taxon>
        <taxon>Agaricales</taxon>
        <taxon>Marasmiineae</taxon>
        <taxon>Mycenaceae</taxon>
        <taxon>Mycena</taxon>
    </lineage>
</organism>
<dbReference type="AlphaFoldDB" id="A0AAD6U355"/>
<evidence type="ECO:0000256" key="5">
    <source>
        <dbReference type="ARBA" id="ARBA00022982"/>
    </source>
</evidence>
<keyword evidence="5" id="KW-0249">Electron transport</keyword>
<keyword evidence="2" id="KW-0813">Transport</keyword>
<comment type="subcellular location">
    <subcellularLocation>
        <location evidence="1">Mitochondrion inner membrane</location>
        <topology evidence="1">Peripheral membrane protein</topology>
        <orientation evidence="1">Matrix side</orientation>
    </subcellularLocation>
</comment>
<dbReference type="EMBL" id="JARJCN010000032">
    <property type="protein sequence ID" value="KAJ7086067.1"/>
    <property type="molecule type" value="Genomic_DNA"/>
</dbReference>
<evidence type="ECO:0000256" key="1">
    <source>
        <dbReference type="ARBA" id="ARBA00004443"/>
    </source>
</evidence>
<protein>
    <recommendedName>
        <fullName evidence="10">NADH-ubiquinone oxidoreductase 12 kDa subunit</fullName>
    </recommendedName>
</protein>
<keyword evidence="7" id="KW-0472">Membrane</keyword>
<evidence type="ECO:0000256" key="4">
    <source>
        <dbReference type="ARBA" id="ARBA00022792"/>
    </source>
</evidence>
<dbReference type="GO" id="GO:0005743">
    <property type="term" value="C:mitochondrial inner membrane"/>
    <property type="evidence" value="ECO:0007669"/>
    <property type="project" value="UniProtKB-SubCell"/>
</dbReference>
<evidence type="ECO:0008006" key="10">
    <source>
        <dbReference type="Google" id="ProtNLM"/>
    </source>
</evidence>
<dbReference type="PANTHER" id="PTHR13094:SF1">
    <property type="entry name" value="NADH DEHYDROGENASE [UBIQUINONE] 1 BETA SUBCOMPLEX SUBUNIT 10"/>
    <property type="match status" value="1"/>
</dbReference>
<sequence length="83" mass="9618">MSESVDTGDVVAQMYKAKMAAQDAFIRESWVKAMEVRLVRDELEKCRKGEGPNSMENCRWLADKYAQMLQDNKIKGYKVIERV</sequence>
<evidence type="ECO:0000256" key="2">
    <source>
        <dbReference type="ARBA" id="ARBA00022448"/>
    </source>
</evidence>
<keyword evidence="6" id="KW-0496">Mitochondrion</keyword>
<accession>A0AAD6U355</accession>
<evidence type="ECO:0000313" key="8">
    <source>
        <dbReference type="EMBL" id="KAJ7086067.1"/>
    </source>
</evidence>
<dbReference type="InterPro" id="IPR039993">
    <property type="entry name" value="NDUFB10"/>
</dbReference>
<keyword evidence="3" id="KW-0679">Respiratory chain</keyword>
<keyword evidence="9" id="KW-1185">Reference proteome</keyword>
<proteinExistence type="predicted"/>
<gene>
    <name evidence="8" type="ORF">B0H15DRAFT_845163</name>
</gene>
<dbReference type="PANTHER" id="PTHR13094">
    <property type="entry name" value="NADH-UBIQUINONE OXIDOREDUCTASE PDSW SUBUNIT"/>
    <property type="match status" value="1"/>
</dbReference>
<evidence type="ECO:0000256" key="7">
    <source>
        <dbReference type="ARBA" id="ARBA00023136"/>
    </source>
</evidence>
<dbReference type="Proteomes" id="UP001222325">
    <property type="component" value="Unassembled WGS sequence"/>
</dbReference>
<keyword evidence="4" id="KW-0999">Mitochondrion inner membrane</keyword>
<comment type="caution">
    <text evidence="8">The sequence shown here is derived from an EMBL/GenBank/DDBJ whole genome shotgun (WGS) entry which is preliminary data.</text>
</comment>
<reference evidence="8" key="1">
    <citation type="submission" date="2023-03" db="EMBL/GenBank/DDBJ databases">
        <title>Massive genome expansion in bonnet fungi (Mycena s.s.) driven by repeated elements and novel gene families across ecological guilds.</title>
        <authorList>
            <consortium name="Lawrence Berkeley National Laboratory"/>
            <person name="Harder C.B."/>
            <person name="Miyauchi S."/>
            <person name="Viragh M."/>
            <person name="Kuo A."/>
            <person name="Thoen E."/>
            <person name="Andreopoulos B."/>
            <person name="Lu D."/>
            <person name="Skrede I."/>
            <person name="Drula E."/>
            <person name="Henrissat B."/>
            <person name="Morin E."/>
            <person name="Kohler A."/>
            <person name="Barry K."/>
            <person name="LaButti K."/>
            <person name="Morin E."/>
            <person name="Salamov A."/>
            <person name="Lipzen A."/>
            <person name="Mereny Z."/>
            <person name="Hegedus B."/>
            <person name="Baldrian P."/>
            <person name="Stursova M."/>
            <person name="Weitz H."/>
            <person name="Taylor A."/>
            <person name="Grigoriev I.V."/>
            <person name="Nagy L.G."/>
            <person name="Martin F."/>
            <person name="Kauserud H."/>
        </authorList>
    </citation>
    <scope>NUCLEOTIDE SEQUENCE</scope>
    <source>
        <strain evidence="8">CBHHK173m</strain>
    </source>
</reference>
<name>A0AAD6U355_9AGAR</name>
<evidence type="ECO:0000313" key="9">
    <source>
        <dbReference type="Proteomes" id="UP001222325"/>
    </source>
</evidence>
<evidence type="ECO:0000256" key="3">
    <source>
        <dbReference type="ARBA" id="ARBA00022660"/>
    </source>
</evidence>
<evidence type="ECO:0000256" key="6">
    <source>
        <dbReference type="ARBA" id="ARBA00023128"/>
    </source>
</evidence>